<evidence type="ECO:0000256" key="1">
    <source>
        <dbReference type="ARBA" id="ARBA00022679"/>
    </source>
</evidence>
<keyword evidence="3" id="KW-0460">Magnesium</keyword>
<evidence type="ECO:0000313" key="6">
    <source>
        <dbReference type="Proteomes" id="UP000709336"/>
    </source>
</evidence>
<name>A0ABX1QZJ6_9ALTE</name>
<dbReference type="Pfam" id="PF12804">
    <property type="entry name" value="NTP_transf_3"/>
    <property type="match status" value="1"/>
</dbReference>
<protein>
    <submittedName>
        <fullName evidence="5">Phosphocholine cytidylyltransferase family protein</fullName>
    </submittedName>
</protein>
<keyword evidence="1" id="KW-0808">Transferase</keyword>
<keyword evidence="6" id="KW-1185">Reference proteome</keyword>
<sequence>MKAVILVAGRGSRLGEFTANKPKPMTILAGTPLIEWQLQALKQAGIEDIHLVAGYQAEAFNKYQLPTFVNDNWFSSNMVSSLLCADPLLSEHDTIVSYGDIAYHSSIIAKLKASPSGLSITNDKSWLDLWNLRFENPLDDAEEFKCINGHLQAIGKKATNLSEIEGQYMGLLKISAESWREIKTHLLSLPSKELQSKDMTSLLNDLITSGHNIATVDVNGGWVEVDLPSDIICYETQLKLQSDWAHDWRE</sequence>
<dbReference type="InterPro" id="IPR025877">
    <property type="entry name" value="MobA-like_NTP_Trfase"/>
</dbReference>
<comment type="caution">
    <text evidence="5">The sequence shown here is derived from an EMBL/GenBank/DDBJ whole genome shotgun (WGS) entry which is preliminary data.</text>
</comment>
<reference evidence="5 6" key="1">
    <citation type="submission" date="2020-03" db="EMBL/GenBank/DDBJ databases">
        <title>Alteromonas ponticola sp. nov., isolated from seawater.</title>
        <authorList>
            <person name="Yoon J.-H."/>
            <person name="Kim Y.-O."/>
        </authorList>
    </citation>
    <scope>NUCLEOTIDE SEQUENCE [LARGE SCALE GENOMIC DNA]</scope>
    <source>
        <strain evidence="5 6">MYP5</strain>
    </source>
</reference>
<keyword evidence="2 5" id="KW-0548">Nucleotidyltransferase</keyword>
<proteinExistence type="predicted"/>
<dbReference type="Proteomes" id="UP000709336">
    <property type="component" value="Unassembled WGS sequence"/>
</dbReference>
<dbReference type="CDD" id="cd02523">
    <property type="entry name" value="PC_cytidylyltransferase"/>
    <property type="match status" value="1"/>
</dbReference>
<dbReference type="SUPFAM" id="SSF53448">
    <property type="entry name" value="Nucleotide-diphospho-sugar transferases"/>
    <property type="match status" value="1"/>
</dbReference>
<organism evidence="5 6">
    <name type="scientific">Alteromonas ponticola</name>
    <dbReference type="NCBI Taxonomy" id="2720613"/>
    <lineage>
        <taxon>Bacteria</taxon>
        <taxon>Pseudomonadati</taxon>
        <taxon>Pseudomonadota</taxon>
        <taxon>Gammaproteobacteria</taxon>
        <taxon>Alteromonadales</taxon>
        <taxon>Alteromonadaceae</taxon>
        <taxon>Alteromonas/Salinimonas group</taxon>
        <taxon>Alteromonas</taxon>
    </lineage>
</organism>
<dbReference type="EMBL" id="JAATNW010000003">
    <property type="protein sequence ID" value="NMH59640.1"/>
    <property type="molecule type" value="Genomic_DNA"/>
</dbReference>
<dbReference type="GO" id="GO:0016779">
    <property type="term" value="F:nucleotidyltransferase activity"/>
    <property type="evidence" value="ECO:0007669"/>
    <property type="project" value="UniProtKB-KW"/>
</dbReference>
<accession>A0ABX1QZJ6</accession>
<evidence type="ECO:0000256" key="3">
    <source>
        <dbReference type="ARBA" id="ARBA00022842"/>
    </source>
</evidence>
<dbReference type="PANTHER" id="PTHR43584">
    <property type="entry name" value="NUCLEOTIDYL TRANSFERASE"/>
    <property type="match status" value="1"/>
</dbReference>
<evidence type="ECO:0000259" key="4">
    <source>
        <dbReference type="Pfam" id="PF12804"/>
    </source>
</evidence>
<feature type="domain" description="MobA-like NTP transferase" evidence="4">
    <location>
        <begin position="3"/>
        <end position="111"/>
    </location>
</feature>
<gene>
    <name evidence="5" type="ORF">HCJ96_06400</name>
</gene>
<dbReference type="InterPro" id="IPR050065">
    <property type="entry name" value="GlmU-like"/>
</dbReference>
<dbReference type="Gene3D" id="3.90.550.10">
    <property type="entry name" value="Spore Coat Polysaccharide Biosynthesis Protein SpsA, Chain A"/>
    <property type="match status" value="1"/>
</dbReference>
<evidence type="ECO:0000313" key="5">
    <source>
        <dbReference type="EMBL" id="NMH59640.1"/>
    </source>
</evidence>
<dbReference type="PANTHER" id="PTHR43584:SF8">
    <property type="entry name" value="N-ACETYLMURAMATE ALPHA-1-PHOSPHATE URIDYLYLTRANSFERASE"/>
    <property type="match status" value="1"/>
</dbReference>
<dbReference type="InterPro" id="IPR029044">
    <property type="entry name" value="Nucleotide-diphossugar_trans"/>
</dbReference>
<evidence type="ECO:0000256" key="2">
    <source>
        <dbReference type="ARBA" id="ARBA00022695"/>
    </source>
</evidence>